<keyword evidence="1" id="KW-1133">Transmembrane helix</keyword>
<organism evidence="3 4">
    <name type="scientific">Planosporangium flavigriseum</name>
    <dbReference type="NCBI Taxonomy" id="373681"/>
    <lineage>
        <taxon>Bacteria</taxon>
        <taxon>Bacillati</taxon>
        <taxon>Actinomycetota</taxon>
        <taxon>Actinomycetes</taxon>
        <taxon>Micromonosporales</taxon>
        <taxon>Micromonosporaceae</taxon>
        <taxon>Planosporangium</taxon>
    </lineage>
</organism>
<feature type="transmembrane region" description="Helical" evidence="1">
    <location>
        <begin position="245"/>
        <end position="266"/>
    </location>
</feature>
<feature type="transmembrane region" description="Helical" evidence="1">
    <location>
        <begin position="26"/>
        <end position="48"/>
    </location>
</feature>
<keyword evidence="1" id="KW-0812">Transmembrane</keyword>
<sequence>MTVAQSARRTARQAARSGTLETLTRIGFVGYGLLHLAVAWIAVQLALGHPSGESDQAGAFRYLADQPFGRFLLMVTVIGLAAMAVWQLLLVFVGHREEHGFSRTAERVASAFRTLVYAALAWTAYQVVVGTPTSNAEQTEKATAGLMSRPAGLWLVALAGVAVVATGLGLVVYGARRKFEKRLLIAQMGNSTRLTAVRLGQLGYVAKGVAFGIVGVLLFQAVTSHNPAKSRGLDAALRLLVSQPYGPVLLILIALGLAAFGAYCFFQARYRKVCP</sequence>
<feature type="domain" description="DUF1206" evidence="2">
    <location>
        <begin position="110"/>
        <end position="177"/>
    </location>
</feature>
<name>A0A8J3LML3_9ACTN</name>
<evidence type="ECO:0000259" key="2">
    <source>
        <dbReference type="Pfam" id="PF06724"/>
    </source>
</evidence>
<accession>A0A8J3LML3</accession>
<reference evidence="3" key="1">
    <citation type="submission" date="2021-01" db="EMBL/GenBank/DDBJ databases">
        <title>Whole genome shotgun sequence of Planosporangium flavigriseum NBRC 105377.</title>
        <authorList>
            <person name="Komaki H."/>
            <person name="Tamura T."/>
        </authorList>
    </citation>
    <scope>NUCLEOTIDE SEQUENCE</scope>
    <source>
        <strain evidence="3">NBRC 105377</strain>
    </source>
</reference>
<feature type="transmembrane region" description="Helical" evidence="1">
    <location>
        <begin position="196"/>
        <end position="219"/>
    </location>
</feature>
<feature type="transmembrane region" description="Helical" evidence="1">
    <location>
        <begin position="151"/>
        <end position="175"/>
    </location>
</feature>
<feature type="domain" description="DUF1206" evidence="2">
    <location>
        <begin position="202"/>
        <end position="271"/>
    </location>
</feature>
<dbReference type="Proteomes" id="UP000653674">
    <property type="component" value="Unassembled WGS sequence"/>
</dbReference>
<feature type="domain" description="DUF1206" evidence="2">
    <location>
        <begin position="26"/>
        <end position="90"/>
    </location>
</feature>
<dbReference type="EMBL" id="BONU01000032">
    <property type="protein sequence ID" value="GIG75522.1"/>
    <property type="molecule type" value="Genomic_DNA"/>
</dbReference>
<feature type="transmembrane region" description="Helical" evidence="1">
    <location>
        <begin position="114"/>
        <end position="131"/>
    </location>
</feature>
<dbReference type="RefSeq" id="WP_168079253.1">
    <property type="nucleotide sequence ID" value="NZ_BAAAQJ010000009.1"/>
</dbReference>
<protein>
    <recommendedName>
        <fullName evidence="2">DUF1206 domain-containing protein</fullName>
    </recommendedName>
</protein>
<dbReference type="AlphaFoldDB" id="A0A8J3LML3"/>
<keyword evidence="4" id="KW-1185">Reference proteome</keyword>
<dbReference type="Pfam" id="PF06724">
    <property type="entry name" value="DUF1206"/>
    <property type="match status" value="3"/>
</dbReference>
<feature type="transmembrane region" description="Helical" evidence="1">
    <location>
        <begin position="68"/>
        <end position="93"/>
    </location>
</feature>
<keyword evidence="1" id="KW-0472">Membrane</keyword>
<proteinExistence type="predicted"/>
<evidence type="ECO:0000313" key="3">
    <source>
        <dbReference type="EMBL" id="GIG75522.1"/>
    </source>
</evidence>
<dbReference type="InterPro" id="IPR009597">
    <property type="entry name" value="DUF1206"/>
</dbReference>
<evidence type="ECO:0000313" key="4">
    <source>
        <dbReference type="Proteomes" id="UP000653674"/>
    </source>
</evidence>
<comment type="caution">
    <text evidence="3">The sequence shown here is derived from an EMBL/GenBank/DDBJ whole genome shotgun (WGS) entry which is preliminary data.</text>
</comment>
<evidence type="ECO:0000256" key="1">
    <source>
        <dbReference type="SAM" id="Phobius"/>
    </source>
</evidence>
<gene>
    <name evidence="3" type="ORF">Pfl04_39260</name>
</gene>